<dbReference type="Proteomes" id="UP001500282">
    <property type="component" value="Unassembled WGS sequence"/>
</dbReference>
<evidence type="ECO:0000313" key="3">
    <source>
        <dbReference type="Proteomes" id="UP001500282"/>
    </source>
</evidence>
<reference evidence="3" key="1">
    <citation type="journal article" date="2019" name="Int. J. Syst. Evol. Microbiol.">
        <title>The Global Catalogue of Microorganisms (GCM) 10K type strain sequencing project: providing services to taxonomists for standard genome sequencing and annotation.</title>
        <authorList>
            <consortium name="The Broad Institute Genomics Platform"/>
            <consortium name="The Broad Institute Genome Sequencing Center for Infectious Disease"/>
            <person name="Wu L."/>
            <person name="Ma J."/>
        </authorList>
    </citation>
    <scope>NUCLEOTIDE SEQUENCE [LARGE SCALE GENOMIC DNA]</scope>
    <source>
        <strain evidence="3">JCM 11448</strain>
    </source>
</reference>
<gene>
    <name evidence="2" type="ORF">GCM10009579_51590</name>
</gene>
<keyword evidence="3" id="KW-1185">Reference proteome</keyword>
<accession>A0ABP4HRZ7</accession>
<organism evidence="2 3">
    <name type="scientific">Streptomyces javensis</name>
    <dbReference type="NCBI Taxonomy" id="114698"/>
    <lineage>
        <taxon>Bacteria</taxon>
        <taxon>Bacillati</taxon>
        <taxon>Actinomycetota</taxon>
        <taxon>Actinomycetes</taxon>
        <taxon>Kitasatosporales</taxon>
        <taxon>Streptomycetaceae</taxon>
        <taxon>Streptomyces</taxon>
        <taxon>Streptomyces violaceusniger group</taxon>
    </lineage>
</organism>
<feature type="region of interest" description="Disordered" evidence="1">
    <location>
        <begin position="44"/>
        <end position="121"/>
    </location>
</feature>
<evidence type="ECO:0000313" key="2">
    <source>
        <dbReference type="EMBL" id="GAA1283765.1"/>
    </source>
</evidence>
<protein>
    <submittedName>
        <fullName evidence="2">Uncharacterized protein</fullName>
    </submittedName>
</protein>
<comment type="caution">
    <text evidence="2">The sequence shown here is derived from an EMBL/GenBank/DDBJ whole genome shotgun (WGS) entry which is preliminary data.</text>
</comment>
<proteinExistence type="predicted"/>
<feature type="compositionally biased region" description="Basic and acidic residues" evidence="1">
    <location>
        <begin position="77"/>
        <end position="91"/>
    </location>
</feature>
<name>A0ABP4HRZ7_9ACTN</name>
<dbReference type="EMBL" id="BAAAIH010000031">
    <property type="protein sequence ID" value="GAA1283765.1"/>
    <property type="molecule type" value="Genomic_DNA"/>
</dbReference>
<evidence type="ECO:0000256" key="1">
    <source>
        <dbReference type="SAM" id="MobiDB-lite"/>
    </source>
</evidence>
<sequence length="121" mass="12107">MAFSIRMRIFCEGTPALAIPISGAGVPALRSAAVPAAPAAGCLGGRAASGEIQPGAGDPRAADGPPGLWVRGAGEAEVDREHQQGGDRGEQEAQPGGAENEEPGPHCEGRSTVRHPGPPPC</sequence>